<comment type="caution">
    <text evidence="1">The sequence shown here is derived from an EMBL/GenBank/DDBJ whole genome shotgun (WGS) entry which is preliminary data.</text>
</comment>
<reference evidence="1" key="1">
    <citation type="journal article" date="2020" name="Phytopathology">
        <title>Genome Sequence Resources of Colletotrichum truncatum, C. plurivorum, C. musicola, and C. sojae: Four Species Pathogenic to Soybean (Glycine max).</title>
        <authorList>
            <person name="Rogerio F."/>
            <person name="Boufleur T.R."/>
            <person name="Ciampi-Guillardi M."/>
            <person name="Sukno S.A."/>
            <person name="Thon M.R."/>
            <person name="Massola Junior N.S."/>
            <person name="Baroncelli R."/>
        </authorList>
    </citation>
    <scope>NUCLEOTIDE SEQUENCE</scope>
    <source>
        <strain evidence="1">LFN00145</strain>
    </source>
</reference>
<dbReference type="AlphaFoldDB" id="A0A8H6NMV4"/>
<evidence type="ECO:0000313" key="2">
    <source>
        <dbReference type="Proteomes" id="UP000654918"/>
    </source>
</evidence>
<name>A0A8H6NMV4_9PEZI</name>
<sequence length="245" mass="26650">MTQRGCAGDPPHLWLNKAATVASPTPQNAVIDLTLVHQLLPWRQLEPALTPPQTRHCGALRHAALISSTVNRQQEQELAREAGFFEAVYIPRRLLASPLSQSSRAQETSRGGVAAGGKLPDRFELAYPLALTSRIAEFYTDLELLASAGCYVITIGNARQASESRDNPPCPCGLERSKFHRLQTGISHESGFRISLCFLPKYTLTPGGPKLLSEREAAPIRGGQRSTTRPRLRGKIALAPAALGR</sequence>
<protein>
    <submittedName>
        <fullName evidence="1">Uncharacterized protein</fullName>
    </submittedName>
</protein>
<gene>
    <name evidence="1" type="ORF">CPLU01_01882</name>
</gene>
<dbReference type="EMBL" id="WIGO01000013">
    <property type="protein sequence ID" value="KAF6839462.1"/>
    <property type="molecule type" value="Genomic_DNA"/>
</dbReference>
<evidence type="ECO:0000313" key="1">
    <source>
        <dbReference type="EMBL" id="KAF6839462.1"/>
    </source>
</evidence>
<keyword evidence="2" id="KW-1185">Reference proteome</keyword>
<organism evidence="1 2">
    <name type="scientific">Colletotrichum plurivorum</name>
    <dbReference type="NCBI Taxonomy" id="2175906"/>
    <lineage>
        <taxon>Eukaryota</taxon>
        <taxon>Fungi</taxon>
        <taxon>Dikarya</taxon>
        <taxon>Ascomycota</taxon>
        <taxon>Pezizomycotina</taxon>
        <taxon>Sordariomycetes</taxon>
        <taxon>Hypocreomycetidae</taxon>
        <taxon>Glomerellales</taxon>
        <taxon>Glomerellaceae</taxon>
        <taxon>Colletotrichum</taxon>
        <taxon>Colletotrichum orchidearum species complex</taxon>
    </lineage>
</organism>
<proteinExistence type="predicted"/>
<accession>A0A8H6NMV4</accession>
<dbReference type="Proteomes" id="UP000654918">
    <property type="component" value="Unassembled WGS sequence"/>
</dbReference>